<dbReference type="EMBL" id="FMZX01000047">
    <property type="protein sequence ID" value="SDE51524.1"/>
    <property type="molecule type" value="Genomic_DNA"/>
</dbReference>
<organism evidence="1 2">
    <name type="scientific">Belnapia rosea</name>
    <dbReference type="NCBI Taxonomy" id="938405"/>
    <lineage>
        <taxon>Bacteria</taxon>
        <taxon>Pseudomonadati</taxon>
        <taxon>Pseudomonadota</taxon>
        <taxon>Alphaproteobacteria</taxon>
        <taxon>Acetobacterales</taxon>
        <taxon>Roseomonadaceae</taxon>
        <taxon>Belnapia</taxon>
    </lineage>
</organism>
<reference evidence="1 2" key="1">
    <citation type="submission" date="2016-10" db="EMBL/GenBank/DDBJ databases">
        <authorList>
            <person name="de Groot N.N."/>
        </authorList>
    </citation>
    <scope>NUCLEOTIDE SEQUENCE [LARGE SCALE GENOMIC DNA]</scope>
    <source>
        <strain evidence="1 2">CPCC 100156</strain>
    </source>
</reference>
<accession>A0A1G7DJ10</accession>
<dbReference type="AlphaFoldDB" id="A0A1G7DJ10"/>
<dbReference type="STRING" id="938405.SAMN02927895_05573"/>
<evidence type="ECO:0000313" key="2">
    <source>
        <dbReference type="Proteomes" id="UP000198925"/>
    </source>
</evidence>
<protein>
    <submittedName>
        <fullName evidence="1">Uncharacterized protein</fullName>
    </submittedName>
</protein>
<dbReference type="Proteomes" id="UP000198925">
    <property type="component" value="Unassembled WGS sequence"/>
</dbReference>
<sequence>MPEACEIERTALTIGREVQEMADAARRRGEFVRPGAVTPSGWRVLARALLSDNVGERQDLWAVQAPDPAGRVSCFATGAFLLLPRPYSWREVERLLEVCQARVVETQALMAAACAVDPPNVEGAPAGGDGQRVVEADWMRPSRRGEERRGTARLRLFDAQPVAVEGAVLPGPASAEAQLTGVRALRVGTPAQAFDARSSADDLLARSVWIRPLNDSEESRIWRRGRLRLEPDRAVFIDEPDAEDGTPGELPEARRTSAATALEADLHANPTVGGKLRSGGVYAALLAAALHGTSWRRNHDGARAGRGRPVSVFLARIVGEEDKHPSGGELDGVLDEVVVADLHALGWEPAR</sequence>
<proteinExistence type="predicted"/>
<gene>
    <name evidence="1" type="ORF">SAMN04487779_10478</name>
</gene>
<name>A0A1G7DJ10_9PROT</name>
<evidence type="ECO:0000313" key="1">
    <source>
        <dbReference type="EMBL" id="SDE51524.1"/>
    </source>
</evidence>
<keyword evidence="2" id="KW-1185">Reference proteome</keyword>